<evidence type="ECO:0000256" key="3">
    <source>
        <dbReference type="ARBA" id="ARBA00024344"/>
    </source>
</evidence>
<dbReference type="PANTHER" id="PTHR39183">
    <property type="entry name" value="SPORE COAT PROTEIN F-LIKE PROTEIN YHCQ"/>
    <property type="match status" value="1"/>
</dbReference>
<gene>
    <name evidence="4" type="primary">cotF</name>
    <name evidence="4" type="ORF">J2TS6_60590</name>
</gene>
<sequence length="166" mass="19268">MHPNAQHKHLAWHETMELHELTAASSNYLIAMKMHVHHVTDPHLHELYEEAIHMTEGNIKDLLHFYSMAPMATRTNKSKSEHHDMTGFYAGHLLAYLKTLIRSYAGAITETATPQLRETFVKQLNHAIKLHAKVFNFMLERGFYPAYDLHKLLENDKKNAQKALEM</sequence>
<dbReference type="Gene3D" id="1.20.1260.10">
    <property type="match status" value="1"/>
</dbReference>
<dbReference type="InterPro" id="IPR012851">
    <property type="entry name" value="Spore_coat_CotF-like"/>
</dbReference>
<dbReference type="AlphaFoldDB" id="A0A920CEJ7"/>
<evidence type="ECO:0000313" key="4">
    <source>
        <dbReference type="EMBL" id="GIO34918.1"/>
    </source>
</evidence>
<evidence type="ECO:0000313" key="5">
    <source>
        <dbReference type="Proteomes" id="UP000679779"/>
    </source>
</evidence>
<keyword evidence="4" id="KW-0946">Virion</keyword>
<protein>
    <submittedName>
        <fullName evidence="4">Spore coat protein</fullName>
    </submittedName>
</protein>
<comment type="subcellular location">
    <subcellularLocation>
        <location evidence="2">Spore coat</location>
    </subcellularLocation>
</comment>
<dbReference type="Pfam" id="PF07875">
    <property type="entry name" value="Coat_F"/>
    <property type="match status" value="1"/>
</dbReference>
<keyword evidence="5" id="KW-1185">Reference proteome</keyword>
<accession>A0A920CEJ7</accession>
<evidence type="ECO:0000256" key="1">
    <source>
        <dbReference type="ARBA" id="ARBA00022969"/>
    </source>
</evidence>
<name>A0A920CEJ7_9BACL</name>
<reference evidence="4" key="1">
    <citation type="submission" date="2021-03" db="EMBL/GenBank/DDBJ databases">
        <title>Antimicrobial resistance genes in bacteria isolated from Japanese honey, and their potential for conferring macrolide and lincosamide resistance in the American foulbrood pathogen Paenibacillus larvae.</title>
        <authorList>
            <person name="Okamoto M."/>
            <person name="Kumagai M."/>
            <person name="Kanamori H."/>
            <person name="Takamatsu D."/>
        </authorList>
    </citation>
    <scope>NUCLEOTIDE SEQUENCE</scope>
    <source>
        <strain evidence="4">J2TS6</strain>
    </source>
</reference>
<proteinExistence type="inferred from homology"/>
<dbReference type="EMBL" id="BORQ01000015">
    <property type="protein sequence ID" value="GIO34918.1"/>
    <property type="molecule type" value="Genomic_DNA"/>
</dbReference>
<comment type="similarity">
    <text evidence="3">Belongs to the CotF family.</text>
</comment>
<evidence type="ECO:0000256" key="2">
    <source>
        <dbReference type="ARBA" id="ARBA00024325"/>
    </source>
</evidence>
<comment type="caution">
    <text evidence="4">The sequence shown here is derived from an EMBL/GenBank/DDBJ whole genome shotgun (WGS) entry which is preliminary data.</text>
</comment>
<organism evidence="4 5">
    <name type="scientific">Paenibacillus albilobatus</name>
    <dbReference type="NCBI Taxonomy" id="2716884"/>
    <lineage>
        <taxon>Bacteria</taxon>
        <taxon>Bacillati</taxon>
        <taxon>Bacillota</taxon>
        <taxon>Bacilli</taxon>
        <taxon>Bacillales</taxon>
        <taxon>Paenibacillaceae</taxon>
        <taxon>Paenibacillus</taxon>
    </lineage>
</organism>
<keyword evidence="1" id="KW-0749">Sporulation</keyword>
<dbReference type="PANTHER" id="PTHR39183:SF1">
    <property type="entry name" value="SPORE COAT PROTEIN F-LIKE PROTEIN YHCQ"/>
    <property type="match status" value="1"/>
</dbReference>
<dbReference type="GO" id="GO:0030435">
    <property type="term" value="P:sporulation resulting in formation of a cellular spore"/>
    <property type="evidence" value="ECO:0007669"/>
    <property type="project" value="UniProtKB-KW"/>
</dbReference>
<dbReference type="Proteomes" id="UP000679779">
    <property type="component" value="Unassembled WGS sequence"/>
</dbReference>
<keyword evidence="4" id="KW-0167">Capsid protein</keyword>
<dbReference type="InterPro" id="IPR012347">
    <property type="entry name" value="Ferritin-like"/>
</dbReference>